<sequence length="164" mass="18725">MENKYKVKEQVWATKGKRFLNFIIDRIVVYAIVFGLSFLLGVILNVTGNYELLDSIANMNGFIDSLITLTFYVTYFIVIESKYQVSVGKLLTGSVIVDEYGEKPTTSSIIKRSFSRLIPFDAFSFLGENSYGWHDSLSSTYVVDKKLLEEKKILFDDLNKIGQE</sequence>
<dbReference type="PANTHER" id="PTHR36115:SF4">
    <property type="entry name" value="MEMBRANE PROTEIN"/>
    <property type="match status" value="1"/>
</dbReference>
<dbReference type="RefSeq" id="WP_377716067.1">
    <property type="nucleotide sequence ID" value="NZ_JBHTJM010000009.1"/>
</dbReference>
<proteinExistence type="predicted"/>
<feature type="transmembrane region" description="Helical" evidence="6">
    <location>
        <begin position="59"/>
        <end position="79"/>
    </location>
</feature>
<gene>
    <name evidence="8" type="ORF">ACFQ1O_10960</name>
</gene>
<evidence type="ECO:0000313" key="8">
    <source>
        <dbReference type="EMBL" id="MFD0964522.1"/>
    </source>
</evidence>
<evidence type="ECO:0000259" key="7">
    <source>
        <dbReference type="Pfam" id="PF06271"/>
    </source>
</evidence>
<evidence type="ECO:0000256" key="3">
    <source>
        <dbReference type="ARBA" id="ARBA00022692"/>
    </source>
</evidence>
<name>A0ABW3I4F4_9FLAO</name>
<keyword evidence="4 6" id="KW-1133">Transmembrane helix</keyword>
<protein>
    <submittedName>
        <fullName evidence="8">RDD family protein</fullName>
    </submittedName>
</protein>
<feature type="transmembrane region" description="Helical" evidence="6">
    <location>
        <begin position="27"/>
        <end position="47"/>
    </location>
</feature>
<accession>A0ABW3I4F4</accession>
<comment type="caution">
    <text evidence="8">The sequence shown here is derived from an EMBL/GenBank/DDBJ whole genome shotgun (WGS) entry which is preliminary data.</text>
</comment>
<feature type="domain" description="RDD" evidence="7">
    <location>
        <begin position="14"/>
        <end position="125"/>
    </location>
</feature>
<dbReference type="Pfam" id="PF06271">
    <property type="entry name" value="RDD"/>
    <property type="match status" value="1"/>
</dbReference>
<comment type="subcellular location">
    <subcellularLocation>
        <location evidence="1">Cell membrane</location>
        <topology evidence="1">Multi-pass membrane protein</topology>
    </subcellularLocation>
</comment>
<keyword evidence="2" id="KW-1003">Cell membrane</keyword>
<evidence type="ECO:0000256" key="5">
    <source>
        <dbReference type="ARBA" id="ARBA00023136"/>
    </source>
</evidence>
<reference evidence="9" key="1">
    <citation type="journal article" date="2019" name="Int. J. Syst. Evol. Microbiol.">
        <title>The Global Catalogue of Microorganisms (GCM) 10K type strain sequencing project: providing services to taxonomists for standard genome sequencing and annotation.</title>
        <authorList>
            <consortium name="The Broad Institute Genomics Platform"/>
            <consortium name="The Broad Institute Genome Sequencing Center for Infectious Disease"/>
            <person name="Wu L."/>
            <person name="Ma J."/>
        </authorList>
    </citation>
    <scope>NUCLEOTIDE SEQUENCE [LARGE SCALE GENOMIC DNA]</scope>
    <source>
        <strain evidence="9">CCUG 62114</strain>
    </source>
</reference>
<dbReference type="InterPro" id="IPR010432">
    <property type="entry name" value="RDD"/>
</dbReference>
<keyword evidence="5 6" id="KW-0472">Membrane</keyword>
<dbReference type="EMBL" id="JBHTJM010000009">
    <property type="protein sequence ID" value="MFD0964522.1"/>
    <property type="molecule type" value="Genomic_DNA"/>
</dbReference>
<dbReference type="PANTHER" id="PTHR36115">
    <property type="entry name" value="PROLINE-RICH ANTIGEN HOMOLOG-RELATED"/>
    <property type="match status" value="1"/>
</dbReference>
<evidence type="ECO:0000256" key="2">
    <source>
        <dbReference type="ARBA" id="ARBA00022475"/>
    </source>
</evidence>
<keyword evidence="9" id="KW-1185">Reference proteome</keyword>
<evidence type="ECO:0000256" key="4">
    <source>
        <dbReference type="ARBA" id="ARBA00022989"/>
    </source>
</evidence>
<dbReference type="InterPro" id="IPR051791">
    <property type="entry name" value="Pra-immunoreactive"/>
</dbReference>
<keyword evidence="3 6" id="KW-0812">Transmembrane</keyword>
<evidence type="ECO:0000256" key="1">
    <source>
        <dbReference type="ARBA" id="ARBA00004651"/>
    </source>
</evidence>
<evidence type="ECO:0000256" key="6">
    <source>
        <dbReference type="SAM" id="Phobius"/>
    </source>
</evidence>
<dbReference type="Proteomes" id="UP001596997">
    <property type="component" value="Unassembled WGS sequence"/>
</dbReference>
<organism evidence="8 9">
    <name type="scientific">Pseudofulvibacter geojedonensis</name>
    <dbReference type="NCBI Taxonomy" id="1123758"/>
    <lineage>
        <taxon>Bacteria</taxon>
        <taxon>Pseudomonadati</taxon>
        <taxon>Bacteroidota</taxon>
        <taxon>Flavobacteriia</taxon>
        <taxon>Flavobacteriales</taxon>
        <taxon>Flavobacteriaceae</taxon>
        <taxon>Pseudofulvibacter</taxon>
    </lineage>
</organism>
<evidence type="ECO:0000313" key="9">
    <source>
        <dbReference type="Proteomes" id="UP001596997"/>
    </source>
</evidence>